<protein>
    <submittedName>
        <fullName evidence="1">Uncharacterized protein</fullName>
    </submittedName>
</protein>
<dbReference type="EMBL" id="LR798309">
    <property type="protein sequence ID" value="CAB5222405.1"/>
    <property type="molecule type" value="Genomic_DNA"/>
</dbReference>
<gene>
    <name evidence="1" type="ORF">UFOVP365_1</name>
</gene>
<evidence type="ECO:0000313" key="1">
    <source>
        <dbReference type="EMBL" id="CAB5222405.1"/>
    </source>
</evidence>
<reference evidence="1" key="1">
    <citation type="submission" date="2020-05" db="EMBL/GenBank/DDBJ databases">
        <authorList>
            <person name="Chiriac C."/>
            <person name="Salcher M."/>
            <person name="Ghai R."/>
            <person name="Kavagutti S V."/>
        </authorList>
    </citation>
    <scope>NUCLEOTIDE SEQUENCE</scope>
</reference>
<name>A0A6J7WZR7_9CAUD</name>
<organism evidence="1">
    <name type="scientific">uncultured Caudovirales phage</name>
    <dbReference type="NCBI Taxonomy" id="2100421"/>
    <lineage>
        <taxon>Viruses</taxon>
        <taxon>Duplodnaviria</taxon>
        <taxon>Heunggongvirae</taxon>
        <taxon>Uroviricota</taxon>
        <taxon>Caudoviricetes</taxon>
        <taxon>Peduoviridae</taxon>
        <taxon>Maltschvirus</taxon>
        <taxon>Maltschvirus maltsch</taxon>
    </lineage>
</organism>
<proteinExistence type="predicted"/>
<feature type="non-terminal residue" evidence="1">
    <location>
        <position position="58"/>
    </location>
</feature>
<sequence>MDQWSFDAGMTIKTHIETMQQLLLGLDINWATTDGKIKVAWLSMVGKMAAELELVAMT</sequence>
<accession>A0A6J7WZR7</accession>